<dbReference type="Gene3D" id="3.40.50.150">
    <property type="entry name" value="Vaccinia Virus protein VP39"/>
    <property type="match status" value="1"/>
</dbReference>
<dbReference type="Proteomes" id="UP000726136">
    <property type="component" value="Unassembled WGS sequence"/>
</dbReference>
<name>A0ABR9ZHG0_VIBAN</name>
<evidence type="ECO:0000313" key="2">
    <source>
        <dbReference type="Proteomes" id="UP000726136"/>
    </source>
</evidence>
<dbReference type="InterPro" id="IPR029063">
    <property type="entry name" value="SAM-dependent_MTases_sf"/>
</dbReference>
<protein>
    <recommendedName>
        <fullName evidence="3">DNA methylase adenine-specific domain-containing protein</fullName>
    </recommendedName>
</protein>
<evidence type="ECO:0008006" key="3">
    <source>
        <dbReference type="Google" id="ProtNLM"/>
    </source>
</evidence>
<keyword evidence="2" id="KW-1185">Reference proteome</keyword>
<dbReference type="SUPFAM" id="SSF53335">
    <property type="entry name" value="S-adenosyl-L-methionine-dependent methyltransferases"/>
    <property type="match status" value="1"/>
</dbReference>
<dbReference type="RefSeq" id="WP_194665416.1">
    <property type="nucleotide sequence ID" value="NZ_RDPI01001755.1"/>
</dbReference>
<evidence type="ECO:0000313" key="1">
    <source>
        <dbReference type="EMBL" id="MBF4377437.1"/>
    </source>
</evidence>
<sequence>DSKHLAFFPTPSEVSHLIHALTNSGRDISIANRIYEPACGTAGISLESIEKLYFDNYNLDRPLGQISLVVEDIAETAIHSYFIQLLHKLQYLERVGQKSSVLKNVTISQVDVISRKAGTVHYILEAP</sequence>
<proteinExistence type="predicted"/>
<feature type="non-terminal residue" evidence="1">
    <location>
        <position position="1"/>
    </location>
</feature>
<organism evidence="1 2">
    <name type="scientific">Vibrio anguillarum</name>
    <name type="common">Listonella anguillarum</name>
    <dbReference type="NCBI Taxonomy" id="55601"/>
    <lineage>
        <taxon>Bacteria</taxon>
        <taxon>Pseudomonadati</taxon>
        <taxon>Pseudomonadota</taxon>
        <taxon>Gammaproteobacteria</taxon>
        <taxon>Vibrionales</taxon>
        <taxon>Vibrionaceae</taxon>
        <taxon>Vibrio</taxon>
    </lineage>
</organism>
<dbReference type="EMBL" id="RDPI01001755">
    <property type="protein sequence ID" value="MBF4377437.1"/>
    <property type="molecule type" value="Genomic_DNA"/>
</dbReference>
<reference evidence="1 2" key="1">
    <citation type="journal article" date="2021" name="PeerJ">
        <title>Analysis of 44 Vibrio anguillarum genomes reveals high genetic diversity.</title>
        <authorList>
            <person name="Hansen M.J."/>
            <person name="Dalsgaard I."/>
        </authorList>
    </citation>
    <scope>NUCLEOTIDE SEQUENCE [LARGE SCALE GENOMIC DNA]</scope>
    <source>
        <strain evidence="1 2">040915-1/1B</strain>
    </source>
</reference>
<accession>A0ABR9ZHG0</accession>
<comment type="caution">
    <text evidence="1">The sequence shown here is derived from an EMBL/GenBank/DDBJ whole genome shotgun (WGS) entry which is preliminary data.</text>
</comment>
<gene>
    <name evidence="1" type="ORF">EAY46_31180</name>
</gene>